<name>A0ABD6GDA9_AGRVI</name>
<dbReference type="InterPro" id="IPR011032">
    <property type="entry name" value="GroES-like_sf"/>
</dbReference>
<comment type="cofactor">
    <cofactor evidence="1">
        <name>Zn(2+)</name>
        <dbReference type="ChEBI" id="CHEBI:29105"/>
    </cofactor>
</comment>
<protein>
    <submittedName>
        <fullName evidence="7">Zinc-binding dehydrogenase</fullName>
    </submittedName>
</protein>
<keyword evidence="3" id="KW-0479">Metal-binding</keyword>
<dbReference type="Gene3D" id="3.90.180.10">
    <property type="entry name" value="Medium-chain alcohol dehydrogenases, catalytic domain"/>
    <property type="match status" value="2"/>
</dbReference>
<comment type="caution">
    <text evidence="7">The sequence shown here is derived from an EMBL/GenBank/DDBJ whole genome shotgun (WGS) entry which is preliminary data.</text>
</comment>
<dbReference type="Pfam" id="PF00107">
    <property type="entry name" value="ADH_zinc_N"/>
    <property type="match status" value="1"/>
</dbReference>
<evidence type="ECO:0000313" key="7">
    <source>
        <dbReference type="EMBL" id="MUP05034.1"/>
    </source>
</evidence>
<evidence type="ECO:0000259" key="6">
    <source>
        <dbReference type="Pfam" id="PF00107"/>
    </source>
</evidence>
<dbReference type="InterPro" id="IPR013149">
    <property type="entry name" value="ADH-like_C"/>
</dbReference>
<sequence length="352" mass="38038">MDRISAAYREKPDTYEMKAAVVTGPGQINIVSHTLPQPGWSQVRVRLEGFGVLACAPLSHDRQAPDRKGRMLTSVEPVGLDGEGWGIIDAIGPNVRSLSVGDRVASLVRSAYASHHLADADSVISLPPRLDGMPFPGRSLSRAMNIFRRSDIKAGQRVAIIGIDFVGALLIQLASRAKAHVIAISLRPTSVTIAKSMGAAEAFTIDERGATDDPVRIIEAVNKLTGGYLCDRAVDITGETRMIALAGQLTNTQGRLIMAGRQQVDPREGVSQWWKARGATVIQTDEGNTEIGPEISPEICVDGMLEAVAAIMDGRLDPTPLYTHRYRLEELGQALIDTHDQPDGFMKALVIY</sequence>
<evidence type="ECO:0000256" key="1">
    <source>
        <dbReference type="ARBA" id="ARBA00001947"/>
    </source>
</evidence>
<proteinExistence type="inferred from homology"/>
<dbReference type="EMBL" id="MBEV02000004">
    <property type="protein sequence ID" value="MUP05034.1"/>
    <property type="molecule type" value="Genomic_DNA"/>
</dbReference>
<organism evidence="7 8">
    <name type="scientific">Agrobacterium vitis</name>
    <name type="common">Rhizobium vitis</name>
    <dbReference type="NCBI Taxonomy" id="373"/>
    <lineage>
        <taxon>Bacteria</taxon>
        <taxon>Pseudomonadati</taxon>
        <taxon>Pseudomonadota</taxon>
        <taxon>Alphaproteobacteria</taxon>
        <taxon>Hyphomicrobiales</taxon>
        <taxon>Rhizobiaceae</taxon>
        <taxon>Rhizobium/Agrobacterium group</taxon>
        <taxon>Agrobacterium</taxon>
    </lineage>
</organism>
<evidence type="ECO:0000256" key="3">
    <source>
        <dbReference type="ARBA" id="ARBA00022723"/>
    </source>
</evidence>
<accession>A0ABD6GDA9</accession>
<comment type="similarity">
    <text evidence="2">Belongs to the zinc-containing alcohol dehydrogenase family.</text>
</comment>
<dbReference type="PANTHER" id="PTHR43350:SF17">
    <property type="entry name" value="NAD-DEPENDENT ALCOHOL DEHYDROGENASE"/>
    <property type="match status" value="1"/>
</dbReference>
<dbReference type="RefSeq" id="WP_081344088.1">
    <property type="nucleotide sequence ID" value="NZ_CP118260.1"/>
</dbReference>
<dbReference type="Gene3D" id="3.40.50.720">
    <property type="entry name" value="NAD(P)-binding Rossmann-like Domain"/>
    <property type="match status" value="1"/>
</dbReference>
<dbReference type="InterPro" id="IPR036291">
    <property type="entry name" value="NAD(P)-bd_dom_sf"/>
</dbReference>
<reference evidence="7 8" key="1">
    <citation type="submission" date="2019-11" db="EMBL/GenBank/DDBJ databases">
        <title>Whole-genome sequencing of Allorhizobium vitis.</title>
        <authorList>
            <person name="Gan H.M."/>
            <person name="Savka M.A."/>
        </authorList>
    </citation>
    <scope>NUCLEOTIDE SEQUENCE [LARGE SCALE GENOMIC DNA]</scope>
    <source>
        <strain evidence="7 8">AB4</strain>
    </source>
</reference>
<dbReference type="GO" id="GO:0016491">
    <property type="term" value="F:oxidoreductase activity"/>
    <property type="evidence" value="ECO:0007669"/>
    <property type="project" value="UniProtKB-KW"/>
</dbReference>
<dbReference type="SUPFAM" id="SSF51735">
    <property type="entry name" value="NAD(P)-binding Rossmann-fold domains"/>
    <property type="match status" value="1"/>
</dbReference>
<keyword evidence="4" id="KW-0862">Zinc</keyword>
<evidence type="ECO:0000256" key="5">
    <source>
        <dbReference type="ARBA" id="ARBA00023002"/>
    </source>
</evidence>
<dbReference type="AlphaFoldDB" id="A0ABD6GDA9"/>
<dbReference type="Proteomes" id="UP000175993">
    <property type="component" value="Unassembled WGS sequence"/>
</dbReference>
<feature type="domain" description="Alcohol dehydrogenase-like C-terminal" evidence="6">
    <location>
        <begin position="166"/>
        <end position="264"/>
    </location>
</feature>
<dbReference type="GO" id="GO:0046872">
    <property type="term" value="F:metal ion binding"/>
    <property type="evidence" value="ECO:0007669"/>
    <property type="project" value="UniProtKB-KW"/>
</dbReference>
<evidence type="ECO:0000256" key="2">
    <source>
        <dbReference type="ARBA" id="ARBA00008072"/>
    </source>
</evidence>
<keyword evidence="5" id="KW-0560">Oxidoreductase</keyword>
<gene>
    <name evidence="7" type="ORF">BBI04_009415</name>
</gene>
<evidence type="ECO:0000256" key="4">
    <source>
        <dbReference type="ARBA" id="ARBA00022833"/>
    </source>
</evidence>
<dbReference type="CDD" id="cd08269">
    <property type="entry name" value="Zn_ADH9"/>
    <property type="match status" value="1"/>
</dbReference>
<dbReference type="PANTHER" id="PTHR43350">
    <property type="entry name" value="NAD-DEPENDENT ALCOHOL DEHYDROGENASE"/>
    <property type="match status" value="1"/>
</dbReference>
<dbReference type="SUPFAM" id="SSF50129">
    <property type="entry name" value="GroES-like"/>
    <property type="match status" value="1"/>
</dbReference>
<evidence type="ECO:0000313" key="8">
    <source>
        <dbReference type="Proteomes" id="UP000175993"/>
    </source>
</evidence>